<evidence type="ECO:0000313" key="1">
    <source>
        <dbReference type="EMBL" id="OLL23372.1"/>
    </source>
</evidence>
<dbReference type="OrthoDB" id="7722975at2759"/>
<dbReference type="SUPFAM" id="SSF56300">
    <property type="entry name" value="Metallo-dependent phosphatases"/>
    <property type="match status" value="1"/>
</dbReference>
<dbReference type="InterPro" id="IPR029052">
    <property type="entry name" value="Metallo-depent_PP-like"/>
</dbReference>
<dbReference type="Proteomes" id="UP000186594">
    <property type="component" value="Unassembled WGS sequence"/>
</dbReference>
<gene>
    <name evidence="1" type="ORF">NEOLI_005489</name>
</gene>
<organism evidence="1 2">
    <name type="scientific">Neolecta irregularis (strain DAH-3)</name>
    <dbReference type="NCBI Taxonomy" id="1198029"/>
    <lineage>
        <taxon>Eukaryota</taxon>
        <taxon>Fungi</taxon>
        <taxon>Dikarya</taxon>
        <taxon>Ascomycota</taxon>
        <taxon>Taphrinomycotina</taxon>
        <taxon>Neolectales</taxon>
        <taxon>Neolectaceae</taxon>
        <taxon>Neolecta</taxon>
    </lineage>
</organism>
<evidence type="ECO:0000313" key="2">
    <source>
        <dbReference type="Proteomes" id="UP000186594"/>
    </source>
</evidence>
<keyword evidence="2" id="KW-1185">Reference proteome</keyword>
<accession>A0A1U7LLF2</accession>
<name>A0A1U7LLF2_NEOID</name>
<sequence>MKETAAFKKADLLLIDTGDLNDGNGMSDATEVGGERIRPLYTARSYQIRFANLKELPYDILTIGNHELYKPEIALDVYQNFAPFWGDRYLTSNVQIYDPKTGDLNYIGQRYRHFQTKMGK</sequence>
<dbReference type="AlphaFoldDB" id="A0A1U7LLF2"/>
<dbReference type="EMBL" id="LXFE01001748">
    <property type="protein sequence ID" value="OLL23372.1"/>
    <property type="molecule type" value="Genomic_DNA"/>
</dbReference>
<comment type="caution">
    <text evidence="1">The sequence shown here is derived from an EMBL/GenBank/DDBJ whole genome shotgun (WGS) entry which is preliminary data.</text>
</comment>
<dbReference type="Gene3D" id="3.60.21.10">
    <property type="match status" value="1"/>
</dbReference>
<protein>
    <submittedName>
        <fullName evidence="1">Secreted protein</fullName>
    </submittedName>
</protein>
<dbReference type="STRING" id="1198029.A0A1U7LLF2"/>
<proteinExistence type="predicted"/>
<reference evidence="1 2" key="1">
    <citation type="submission" date="2016-04" db="EMBL/GenBank/DDBJ databases">
        <title>Evolutionary innovation and constraint leading to complex multicellularity in the Ascomycota.</title>
        <authorList>
            <person name="Cisse O."/>
            <person name="Nguyen A."/>
            <person name="Hewitt D.A."/>
            <person name="Jedd G."/>
            <person name="Stajich J.E."/>
        </authorList>
    </citation>
    <scope>NUCLEOTIDE SEQUENCE [LARGE SCALE GENOMIC DNA]</scope>
    <source>
        <strain evidence="1 2">DAH-3</strain>
    </source>
</reference>